<dbReference type="EMBL" id="JBHSJG010000029">
    <property type="protein sequence ID" value="MFC4987633.1"/>
    <property type="molecule type" value="Genomic_DNA"/>
</dbReference>
<comment type="caution">
    <text evidence="2">The sequence shown here is derived from an EMBL/GenBank/DDBJ whole genome shotgun (WGS) entry which is preliminary data.</text>
</comment>
<dbReference type="Proteomes" id="UP001595925">
    <property type="component" value="Unassembled WGS sequence"/>
</dbReference>
<evidence type="ECO:0000313" key="2">
    <source>
        <dbReference type="EMBL" id="MFC4987633.1"/>
    </source>
</evidence>
<protein>
    <submittedName>
        <fullName evidence="2">Uncharacterized protein</fullName>
    </submittedName>
</protein>
<dbReference type="RefSeq" id="WP_224827897.1">
    <property type="nucleotide sequence ID" value="NZ_JAIVEF010000002.1"/>
</dbReference>
<evidence type="ECO:0000313" key="3">
    <source>
        <dbReference type="Proteomes" id="UP001595925"/>
    </source>
</evidence>
<keyword evidence="1" id="KW-0812">Transmembrane</keyword>
<feature type="transmembrane region" description="Helical" evidence="1">
    <location>
        <begin position="104"/>
        <end position="129"/>
    </location>
</feature>
<keyword evidence="3" id="KW-1185">Reference proteome</keyword>
<feature type="transmembrane region" description="Helical" evidence="1">
    <location>
        <begin position="78"/>
        <end position="98"/>
    </location>
</feature>
<proteinExistence type="predicted"/>
<organism evidence="2 3">
    <name type="scientific">Saliphagus infecundisoli</name>
    <dbReference type="NCBI Taxonomy" id="1849069"/>
    <lineage>
        <taxon>Archaea</taxon>
        <taxon>Methanobacteriati</taxon>
        <taxon>Methanobacteriota</taxon>
        <taxon>Stenosarchaea group</taxon>
        <taxon>Halobacteria</taxon>
        <taxon>Halobacteriales</taxon>
        <taxon>Natrialbaceae</taxon>
        <taxon>Saliphagus</taxon>
    </lineage>
</organism>
<keyword evidence="1" id="KW-0472">Membrane</keyword>
<name>A0ABD5QD63_9EURY</name>
<dbReference type="AlphaFoldDB" id="A0ABD5QD63"/>
<feature type="transmembrane region" description="Helical" evidence="1">
    <location>
        <begin position="43"/>
        <end position="66"/>
    </location>
</feature>
<reference evidence="2 3" key="1">
    <citation type="journal article" date="2019" name="Int. J. Syst. Evol. Microbiol.">
        <title>The Global Catalogue of Microorganisms (GCM) 10K type strain sequencing project: providing services to taxonomists for standard genome sequencing and annotation.</title>
        <authorList>
            <consortium name="The Broad Institute Genomics Platform"/>
            <consortium name="The Broad Institute Genome Sequencing Center for Infectious Disease"/>
            <person name="Wu L."/>
            <person name="Ma J."/>
        </authorList>
    </citation>
    <scope>NUCLEOTIDE SEQUENCE [LARGE SCALE GENOMIC DNA]</scope>
    <source>
        <strain evidence="2 3">CGMCC 1.15824</strain>
    </source>
</reference>
<keyword evidence="1" id="KW-1133">Transmembrane helix</keyword>
<feature type="transmembrane region" description="Helical" evidence="1">
    <location>
        <begin position="21"/>
        <end position="37"/>
    </location>
</feature>
<evidence type="ECO:0000256" key="1">
    <source>
        <dbReference type="SAM" id="Phobius"/>
    </source>
</evidence>
<gene>
    <name evidence="2" type="ORF">ACFPFO_07635</name>
</gene>
<sequence>MNWTGWVLSGIPERPPTWTEVIIGLLIAITTTLNLLSPSTMSIPGVGIGFLTFAVALGPASTTALGTRIGQWFREIGAAGRATAIILFAIGVAITYRIEAVPNSLLHGIGTGGLLATLLYMTAHIISAGEVSGWKPNRKWTE</sequence>
<accession>A0ABD5QD63</accession>